<reference evidence="1" key="1">
    <citation type="submission" date="2021-02" db="EMBL/GenBank/DDBJ databases">
        <authorList>
            <person name="Nowell W R."/>
        </authorList>
    </citation>
    <scope>NUCLEOTIDE SEQUENCE</scope>
</reference>
<dbReference type="EMBL" id="CAJOBC010000851">
    <property type="protein sequence ID" value="CAF3632571.1"/>
    <property type="molecule type" value="Genomic_DNA"/>
</dbReference>
<evidence type="ECO:0000313" key="1">
    <source>
        <dbReference type="EMBL" id="CAF0845070.1"/>
    </source>
</evidence>
<dbReference type="Proteomes" id="UP000677228">
    <property type="component" value="Unassembled WGS sequence"/>
</dbReference>
<dbReference type="AlphaFoldDB" id="A0A813VG75"/>
<evidence type="ECO:0000313" key="2">
    <source>
        <dbReference type="EMBL" id="CAF0955079.1"/>
    </source>
</evidence>
<protein>
    <submittedName>
        <fullName evidence="1">Uncharacterized protein</fullName>
    </submittedName>
</protein>
<dbReference type="EMBL" id="CAJNOK010004942">
    <property type="protein sequence ID" value="CAF0955079.1"/>
    <property type="molecule type" value="Genomic_DNA"/>
</dbReference>
<keyword evidence="5" id="KW-1185">Reference proteome</keyword>
<dbReference type="Proteomes" id="UP000663829">
    <property type="component" value="Unassembled WGS sequence"/>
</dbReference>
<proteinExistence type="predicted"/>
<comment type="caution">
    <text evidence="1">The sequence shown here is derived from an EMBL/GenBank/DDBJ whole genome shotgun (WGS) entry which is preliminary data.</text>
</comment>
<dbReference type="EMBL" id="CAJOBA010004948">
    <property type="protein sequence ID" value="CAF3728523.1"/>
    <property type="molecule type" value="Genomic_DNA"/>
</dbReference>
<evidence type="ECO:0000313" key="5">
    <source>
        <dbReference type="Proteomes" id="UP000663829"/>
    </source>
</evidence>
<name>A0A813VG75_9BILA</name>
<sequence>MFNITDVNEYPENVTISSWKNDPTNNLIHREKYNTTIGLLHIIDPDENENFTIKLNTPNISVSYTNYSHIITNNDGSTVRF</sequence>
<evidence type="ECO:0000313" key="3">
    <source>
        <dbReference type="EMBL" id="CAF3632571.1"/>
    </source>
</evidence>
<dbReference type="Proteomes" id="UP000681722">
    <property type="component" value="Unassembled WGS sequence"/>
</dbReference>
<dbReference type="EMBL" id="CAJNOQ010000852">
    <property type="protein sequence ID" value="CAF0845070.1"/>
    <property type="molecule type" value="Genomic_DNA"/>
</dbReference>
<organism evidence="1 5">
    <name type="scientific">Didymodactylos carnosus</name>
    <dbReference type="NCBI Taxonomy" id="1234261"/>
    <lineage>
        <taxon>Eukaryota</taxon>
        <taxon>Metazoa</taxon>
        <taxon>Spiralia</taxon>
        <taxon>Gnathifera</taxon>
        <taxon>Rotifera</taxon>
        <taxon>Eurotatoria</taxon>
        <taxon>Bdelloidea</taxon>
        <taxon>Philodinida</taxon>
        <taxon>Philodinidae</taxon>
        <taxon>Didymodactylos</taxon>
    </lineage>
</organism>
<accession>A0A813VG75</accession>
<evidence type="ECO:0000313" key="4">
    <source>
        <dbReference type="EMBL" id="CAF3728523.1"/>
    </source>
</evidence>
<dbReference type="Proteomes" id="UP000682733">
    <property type="component" value="Unassembled WGS sequence"/>
</dbReference>
<gene>
    <name evidence="1" type="ORF">GPM918_LOCUS5769</name>
    <name evidence="2" type="ORF">OVA965_LOCUS12342</name>
    <name evidence="3" type="ORF">SRO942_LOCUS5767</name>
    <name evidence="4" type="ORF">TMI583_LOCUS12347</name>
</gene>